<keyword evidence="3 6" id="KW-0812">Transmembrane</keyword>
<name>A0A1P8UFA1_9GAMM</name>
<dbReference type="EMBL" id="CP019434">
    <property type="protein sequence ID" value="APZ42469.1"/>
    <property type="molecule type" value="Genomic_DNA"/>
</dbReference>
<comment type="subcellular location">
    <subcellularLocation>
        <location evidence="1">Cell membrane</location>
        <topology evidence="1">Multi-pass membrane protein</topology>
    </subcellularLocation>
</comment>
<feature type="transmembrane region" description="Helical" evidence="6">
    <location>
        <begin position="87"/>
        <end position="109"/>
    </location>
</feature>
<evidence type="ECO:0000256" key="4">
    <source>
        <dbReference type="ARBA" id="ARBA00022989"/>
    </source>
</evidence>
<keyword evidence="2" id="KW-1003">Cell membrane</keyword>
<dbReference type="STRING" id="1765967.BW247_04675"/>
<organism evidence="7 8">
    <name type="scientific">Acidihalobacter ferrooxydans</name>
    <dbReference type="NCBI Taxonomy" id="1765967"/>
    <lineage>
        <taxon>Bacteria</taxon>
        <taxon>Pseudomonadati</taxon>
        <taxon>Pseudomonadota</taxon>
        <taxon>Gammaproteobacteria</taxon>
        <taxon>Chromatiales</taxon>
        <taxon>Ectothiorhodospiraceae</taxon>
        <taxon>Acidihalobacter</taxon>
    </lineage>
</organism>
<keyword evidence="8" id="KW-1185">Reference proteome</keyword>
<evidence type="ECO:0008006" key="9">
    <source>
        <dbReference type="Google" id="ProtNLM"/>
    </source>
</evidence>
<dbReference type="Proteomes" id="UP000243807">
    <property type="component" value="Chromosome"/>
</dbReference>
<feature type="transmembrane region" description="Helical" evidence="6">
    <location>
        <begin position="121"/>
        <end position="143"/>
    </location>
</feature>
<dbReference type="InterPro" id="IPR022791">
    <property type="entry name" value="L-PG_synthase/AglD"/>
</dbReference>
<reference evidence="7 8" key="1">
    <citation type="submission" date="2017-01" db="EMBL/GenBank/DDBJ databases">
        <title>Draft sequence of Acidihalobacter ferrooxidans strain DSM 14175 (strain V8).</title>
        <authorList>
            <person name="Khaleque H.N."/>
            <person name="Ramsay J.P."/>
            <person name="Murphy R.J.T."/>
            <person name="Kaksonen A.H."/>
            <person name="Boxall N.J."/>
            <person name="Watkin E.L.J."/>
        </authorList>
    </citation>
    <scope>NUCLEOTIDE SEQUENCE [LARGE SCALE GENOMIC DNA]</scope>
    <source>
        <strain evidence="7 8">V8</strain>
    </source>
</reference>
<evidence type="ECO:0000313" key="7">
    <source>
        <dbReference type="EMBL" id="APZ42469.1"/>
    </source>
</evidence>
<evidence type="ECO:0000256" key="5">
    <source>
        <dbReference type="ARBA" id="ARBA00023136"/>
    </source>
</evidence>
<feature type="transmembrane region" description="Helical" evidence="6">
    <location>
        <begin position="215"/>
        <end position="234"/>
    </location>
</feature>
<dbReference type="GO" id="GO:0005886">
    <property type="term" value="C:plasma membrane"/>
    <property type="evidence" value="ECO:0007669"/>
    <property type="project" value="UniProtKB-SubCell"/>
</dbReference>
<evidence type="ECO:0000256" key="2">
    <source>
        <dbReference type="ARBA" id="ARBA00022475"/>
    </source>
</evidence>
<dbReference type="AlphaFoldDB" id="A0A1P8UFA1"/>
<feature type="transmembrane region" description="Helical" evidence="6">
    <location>
        <begin position="246"/>
        <end position="266"/>
    </location>
</feature>
<dbReference type="Pfam" id="PF03706">
    <property type="entry name" value="LPG_synthase_TM"/>
    <property type="match status" value="1"/>
</dbReference>
<proteinExistence type="predicted"/>
<sequence>MNAPRRLWRVLAQPKIALPLLLTAGLLAAAAGLSDLPLVFERIGQIPIRLLLLTLLLAAAYLLLKAVQFHYFLHDLGIPSHWRNLSLAYAIGELTLAFPMGIYAQNYLLLRLNGSRPSRSAAATTLMLMLETAMLLFTLALTGVRGWPWLRLAAIGCLLGLIAFLALITRSHRLRRAIAGALLRLHLPVRPYLHFVRSLRILSSGAALLRHGYLTALYLAALIGAFYVIAHGVGVPQISVHESAGIYAFSLTAALLLGSVTSQLGVVEVAGMGAAHAFGFDYTEGLAMLLGFRLVWTACIWLLCLPVVLRFKRDLNASPPT</sequence>
<evidence type="ECO:0000256" key="6">
    <source>
        <dbReference type="SAM" id="Phobius"/>
    </source>
</evidence>
<accession>A0A1P8UFA1</accession>
<evidence type="ECO:0000256" key="3">
    <source>
        <dbReference type="ARBA" id="ARBA00022692"/>
    </source>
</evidence>
<evidence type="ECO:0000313" key="8">
    <source>
        <dbReference type="Proteomes" id="UP000243807"/>
    </source>
</evidence>
<dbReference type="RefSeq" id="WP_076836095.1">
    <property type="nucleotide sequence ID" value="NZ_CP019434.1"/>
</dbReference>
<protein>
    <recommendedName>
        <fullName evidence="9">TIGR00374 family protein</fullName>
    </recommendedName>
</protein>
<gene>
    <name evidence="7" type="ORF">BW247_04675</name>
</gene>
<keyword evidence="5 6" id="KW-0472">Membrane</keyword>
<feature type="transmembrane region" description="Helical" evidence="6">
    <location>
        <begin position="50"/>
        <end position="67"/>
    </location>
</feature>
<dbReference type="KEGG" id="afy:BW247_04675"/>
<keyword evidence="4 6" id="KW-1133">Transmembrane helix</keyword>
<feature type="transmembrane region" description="Helical" evidence="6">
    <location>
        <begin position="149"/>
        <end position="168"/>
    </location>
</feature>
<feature type="transmembrane region" description="Helical" evidence="6">
    <location>
        <begin position="286"/>
        <end position="309"/>
    </location>
</feature>
<evidence type="ECO:0000256" key="1">
    <source>
        <dbReference type="ARBA" id="ARBA00004651"/>
    </source>
</evidence>